<feature type="signal peptide" evidence="1">
    <location>
        <begin position="1"/>
        <end position="23"/>
    </location>
</feature>
<evidence type="ECO:0000256" key="1">
    <source>
        <dbReference type="SAM" id="SignalP"/>
    </source>
</evidence>
<dbReference type="Proteomes" id="UP001235269">
    <property type="component" value="Unassembled WGS sequence"/>
</dbReference>
<dbReference type="Gene3D" id="2.60.40.1880">
    <property type="entry name" value="Invasion associated locus B (IalB) protein"/>
    <property type="match status" value="1"/>
</dbReference>
<dbReference type="RefSeq" id="WP_307157319.1">
    <property type="nucleotide sequence ID" value="NZ_JAUSWH010000003.1"/>
</dbReference>
<keyword evidence="1" id="KW-0732">Signal</keyword>
<evidence type="ECO:0000313" key="3">
    <source>
        <dbReference type="Proteomes" id="UP001235269"/>
    </source>
</evidence>
<gene>
    <name evidence="2" type="ORF">QO005_001461</name>
</gene>
<reference evidence="2 3" key="1">
    <citation type="submission" date="2023-07" db="EMBL/GenBank/DDBJ databases">
        <title>Genomic Encyclopedia of Type Strains, Phase IV (KMG-IV): sequencing the most valuable type-strain genomes for metagenomic binning, comparative biology and taxonomic classification.</title>
        <authorList>
            <person name="Goeker M."/>
        </authorList>
    </citation>
    <scope>NUCLEOTIDE SEQUENCE [LARGE SCALE GENOMIC DNA]</scope>
    <source>
        <strain evidence="2 3">DSM 100301</strain>
    </source>
</reference>
<accession>A0ABU0IA75</accession>
<dbReference type="EMBL" id="JAUSWH010000003">
    <property type="protein sequence ID" value="MDQ0455131.1"/>
    <property type="molecule type" value="Genomic_DNA"/>
</dbReference>
<dbReference type="InterPro" id="IPR038696">
    <property type="entry name" value="IalB_sf"/>
</dbReference>
<dbReference type="Pfam" id="PF06776">
    <property type="entry name" value="IalB"/>
    <property type="match status" value="1"/>
</dbReference>
<protein>
    <submittedName>
        <fullName evidence="2">Uncharacterized protein</fullName>
    </submittedName>
</protein>
<name>A0ABU0IA75_9HYPH</name>
<evidence type="ECO:0000313" key="2">
    <source>
        <dbReference type="EMBL" id="MDQ0455131.1"/>
    </source>
</evidence>
<feature type="chain" id="PRO_5046549624" evidence="1">
    <location>
        <begin position="24"/>
        <end position="167"/>
    </location>
</feature>
<sequence>MSSLQTILLTLALLSFSASIASAAPKMVKQFDHWGLFSYKSGGRTVCYVLSVPVKEDPVGVDHGKNFFLIAPKSGAGGSYYPQAVLGYTAKPGSTIRVTVDGDHFDMLPKDNVGWTRQEADDKRVVAAMQAGSDLKVEATSRRGTQTRYTYSLKGVTAALKQAAACR</sequence>
<organism evidence="2 3">
    <name type="scientific">Rhizobium paknamense</name>
    <dbReference type="NCBI Taxonomy" id="1206817"/>
    <lineage>
        <taxon>Bacteria</taxon>
        <taxon>Pseudomonadati</taxon>
        <taxon>Pseudomonadota</taxon>
        <taxon>Alphaproteobacteria</taxon>
        <taxon>Hyphomicrobiales</taxon>
        <taxon>Rhizobiaceae</taxon>
        <taxon>Rhizobium/Agrobacterium group</taxon>
        <taxon>Rhizobium</taxon>
    </lineage>
</organism>
<keyword evidence="3" id="KW-1185">Reference proteome</keyword>
<proteinExistence type="predicted"/>
<dbReference type="InterPro" id="IPR010642">
    <property type="entry name" value="Invasion_prot_B"/>
</dbReference>
<comment type="caution">
    <text evidence="2">The sequence shown here is derived from an EMBL/GenBank/DDBJ whole genome shotgun (WGS) entry which is preliminary data.</text>
</comment>